<name>A0A399JBQ6_9RHOB</name>
<proteinExistence type="predicted"/>
<protein>
    <submittedName>
        <fullName evidence="2">Uncharacterized protein</fullName>
    </submittedName>
</protein>
<comment type="caution">
    <text evidence="2">The sequence shown here is derived from an EMBL/GenBank/DDBJ whole genome shotgun (WGS) entry which is preliminary data.</text>
</comment>
<dbReference type="RefSeq" id="WP_119397945.1">
    <property type="nucleotide sequence ID" value="NZ_QWJJ01000003.1"/>
</dbReference>
<accession>A0A399JBQ6</accession>
<dbReference type="EMBL" id="QWJJ01000003">
    <property type="protein sequence ID" value="RII40066.1"/>
    <property type="molecule type" value="Genomic_DNA"/>
</dbReference>
<sequence>MSDPVTNVPIEDVLSSIRKLVSEEVRAQVSPSVAGQVGPASSSAPASDKLILSPALRVVEGAVTERGDFDADEEEIAGFAPDAEPEDDDTAAVVLRPFEAMSRVRDRNHATPGGRSTDDADVLWDTEEAGEDPVAASHRMGEEDEGSAYADAAVDRRAPISEQPAGDLAVQDNDDDGALFDEYMLRDLVSEILRQELQGPLGERITRNVRKLVRAEIQRALNARDLY</sequence>
<organism evidence="2 3">
    <name type="scientific">Pseudooceanicola sediminis</name>
    <dbReference type="NCBI Taxonomy" id="2211117"/>
    <lineage>
        <taxon>Bacteria</taxon>
        <taxon>Pseudomonadati</taxon>
        <taxon>Pseudomonadota</taxon>
        <taxon>Alphaproteobacteria</taxon>
        <taxon>Rhodobacterales</taxon>
        <taxon>Paracoccaceae</taxon>
        <taxon>Pseudooceanicola</taxon>
    </lineage>
</organism>
<dbReference type="AlphaFoldDB" id="A0A399JBQ6"/>
<reference evidence="2 3" key="1">
    <citation type="submission" date="2018-08" db="EMBL/GenBank/DDBJ databases">
        <title>Pseudooceanicola sediminis CY03 in the family Rhodobacteracea.</title>
        <authorList>
            <person name="Zhang Y.-J."/>
        </authorList>
    </citation>
    <scope>NUCLEOTIDE SEQUENCE [LARGE SCALE GENOMIC DNA]</scope>
    <source>
        <strain evidence="2 3">CY03</strain>
    </source>
</reference>
<keyword evidence="3" id="KW-1185">Reference proteome</keyword>
<dbReference type="Proteomes" id="UP000265848">
    <property type="component" value="Unassembled WGS sequence"/>
</dbReference>
<feature type="region of interest" description="Disordered" evidence="1">
    <location>
        <begin position="128"/>
        <end position="148"/>
    </location>
</feature>
<evidence type="ECO:0000256" key="1">
    <source>
        <dbReference type="SAM" id="MobiDB-lite"/>
    </source>
</evidence>
<dbReference type="OrthoDB" id="7875768at2"/>
<gene>
    <name evidence="2" type="ORF">DL237_05130</name>
</gene>
<evidence type="ECO:0000313" key="2">
    <source>
        <dbReference type="EMBL" id="RII40066.1"/>
    </source>
</evidence>
<evidence type="ECO:0000313" key="3">
    <source>
        <dbReference type="Proteomes" id="UP000265848"/>
    </source>
</evidence>